<organism evidence="3 4">
    <name type="scientific">Candidatus Kerfeldbacteria bacterium CG08_land_8_20_14_0_20_42_7</name>
    <dbReference type="NCBI Taxonomy" id="2014245"/>
    <lineage>
        <taxon>Bacteria</taxon>
        <taxon>Candidatus Kerfeldiibacteriota</taxon>
    </lineage>
</organism>
<feature type="domain" description="CxxC-x17-CxxC" evidence="2">
    <location>
        <begin position="26"/>
        <end position="61"/>
    </location>
</feature>
<dbReference type="EMBL" id="PEXV01000095">
    <property type="protein sequence ID" value="PIS41489.1"/>
    <property type="molecule type" value="Genomic_DNA"/>
</dbReference>
<feature type="region of interest" description="Disordered" evidence="1">
    <location>
        <begin position="158"/>
        <end position="205"/>
    </location>
</feature>
<dbReference type="NCBIfam" id="TIGR04272">
    <property type="entry name" value="cxxc_cxxc_Mbark"/>
    <property type="match status" value="2"/>
</dbReference>
<feature type="compositionally biased region" description="Gly residues" evidence="1">
    <location>
        <begin position="69"/>
        <end position="78"/>
    </location>
</feature>
<feature type="compositionally biased region" description="Basic and acidic residues" evidence="1">
    <location>
        <begin position="1"/>
        <end position="14"/>
    </location>
</feature>
<gene>
    <name evidence="3" type="ORF">COT25_02850</name>
</gene>
<accession>A0A2H0YT87</accession>
<protein>
    <recommendedName>
        <fullName evidence="2">CxxC-x17-CxxC domain-containing protein</fullName>
    </recommendedName>
</protein>
<reference evidence="4" key="1">
    <citation type="submission" date="2017-09" db="EMBL/GenBank/DDBJ databases">
        <title>Depth-based differentiation of microbial function through sediment-hosted aquifers and enrichment of novel symbionts in the deep terrestrial subsurface.</title>
        <authorList>
            <person name="Probst A.J."/>
            <person name="Ladd B."/>
            <person name="Jarett J.K."/>
            <person name="Geller-Mcgrath D.E."/>
            <person name="Sieber C.M.K."/>
            <person name="Emerson J.B."/>
            <person name="Anantharaman K."/>
            <person name="Thomas B.C."/>
            <person name="Malmstrom R."/>
            <person name="Stieglmeier M."/>
            <person name="Klingl A."/>
            <person name="Woyke T."/>
            <person name="Ryan C.M."/>
            <person name="Banfield J.F."/>
        </authorList>
    </citation>
    <scope>NUCLEOTIDE SEQUENCE [LARGE SCALE GENOMIC DNA]</scope>
</reference>
<evidence type="ECO:0000313" key="4">
    <source>
        <dbReference type="Proteomes" id="UP000228711"/>
    </source>
</evidence>
<dbReference type="Proteomes" id="UP000228711">
    <property type="component" value="Unassembled WGS sequence"/>
</dbReference>
<feature type="region of interest" description="Disordered" evidence="1">
    <location>
        <begin position="60"/>
        <end position="80"/>
    </location>
</feature>
<evidence type="ECO:0000259" key="2">
    <source>
        <dbReference type="Pfam" id="PF23477"/>
    </source>
</evidence>
<feature type="compositionally biased region" description="Basic residues" evidence="1">
    <location>
        <begin position="174"/>
        <end position="205"/>
    </location>
</feature>
<proteinExistence type="predicted"/>
<dbReference type="InterPro" id="IPR026363">
    <property type="entry name" value="CxxC-x17-CxxC_dom"/>
</dbReference>
<feature type="compositionally biased region" description="Basic and acidic residues" evidence="1">
    <location>
        <begin position="161"/>
        <end position="173"/>
    </location>
</feature>
<evidence type="ECO:0000256" key="1">
    <source>
        <dbReference type="SAM" id="MobiDB-lite"/>
    </source>
</evidence>
<dbReference type="Pfam" id="PF23477">
    <property type="entry name" value="zf_Tbcl_2"/>
    <property type="match status" value="2"/>
</dbReference>
<feature type="region of interest" description="Disordered" evidence="1">
    <location>
        <begin position="120"/>
        <end position="139"/>
    </location>
</feature>
<comment type="caution">
    <text evidence="3">The sequence shown here is derived from an EMBL/GenBank/DDBJ whole genome shotgun (WGS) entry which is preliminary data.</text>
</comment>
<dbReference type="AlphaFoldDB" id="A0A2H0YT87"/>
<sequence>MGRFRDDGHGRGSDRGGFGGRGSEEKTMFQSTCAECGKNCEVPFKPRGDRPIFCRDCFKKQDSRDSGFGNTGSRGGSSFGEKRMFEATCDKCGNSCQVPFRPTGEKPVYCSDCFGKMGSRTGSSRHDQKPSQTTDVAKQLQSMNEKLERILSVIAPAAKSEGPKEKTVVVDKKKNAKKKVAKSDKKKQAKVVAKKPAKKKTIKKK</sequence>
<name>A0A2H0YT87_9BACT</name>
<feature type="domain" description="CxxC-x17-CxxC" evidence="2">
    <location>
        <begin position="82"/>
        <end position="117"/>
    </location>
</feature>
<evidence type="ECO:0000313" key="3">
    <source>
        <dbReference type="EMBL" id="PIS41489.1"/>
    </source>
</evidence>
<feature type="compositionally biased region" description="Polar residues" evidence="1">
    <location>
        <begin position="130"/>
        <end position="139"/>
    </location>
</feature>
<feature type="region of interest" description="Disordered" evidence="1">
    <location>
        <begin position="1"/>
        <end position="24"/>
    </location>
</feature>